<dbReference type="RefSeq" id="WP_193813057.1">
    <property type="nucleotide sequence ID" value="NZ_CP040442.1"/>
</dbReference>
<reference evidence="1 2" key="1">
    <citation type="submission" date="2019-05" db="EMBL/GenBank/DDBJ databases">
        <title>Chryseobacterium sp. isolated from King George Island, maritime Antarctica.</title>
        <authorList>
            <person name="Peng X."/>
        </authorList>
    </citation>
    <scope>NUCLEOTIDE SEQUENCE [LARGE SCALE GENOMIC DNA]</scope>
    <source>
        <strain evidence="1 2">7-3A</strain>
    </source>
</reference>
<dbReference type="EMBL" id="CP040442">
    <property type="protein sequence ID" value="QOW09839.1"/>
    <property type="molecule type" value="Genomic_DNA"/>
</dbReference>
<evidence type="ECO:0000313" key="2">
    <source>
        <dbReference type="Proteomes" id="UP000594195"/>
    </source>
</evidence>
<dbReference type="AlphaFoldDB" id="A0A7M2Y7P0"/>
<proteinExistence type="predicted"/>
<organism evidence="1 2">
    <name type="scientific">Kaistella flava</name>
    <name type="common">ex Peng et al. 2021</name>
    <dbReference type="NCBI Taxonomy" id="2038776"/>
    <lineage>
        <taxon>Bacteria</taxon>
        <taxon>Pseudomonadati</taxon>
        <taxon>Bacteroidota</taxon>
        <taxon>Flavobacteriia</taxon>
        <taxon>Flavobacteriales</taxon>
        <taxon>Weeksellaceae</taxon>
        <taxon>Chryseobacterium group</taxon>
        <taxon>Kaistella</taxon>
    </lineage>
</organism>
<dbReference type="KEGG" id="kfa:Q73A0000_05410"/>
<protein>
    <submittedName>
        <fullName evidence="1">Uncharacterized protein</fullName>
    </submittedName>
</protein>
<sequence>MKIDFIELEKNIIEFGLDQLSDSLKALLYEYDQSIFDDFYFDSNYLEPQLFYLFSKKNIDSPLQYILNKYMNKEKSVIFD</sequence>
<gene>
    <name evidence="1" type="ORF">Q73A0000_05410</name>
</gene>
<evidence type="ECO:0000313" key="1">
    <source>
        <dbReference type="EMBL" id="QOW09839.1"/>
    </source>
</evidence>
<dbReference type="Proteomes" id="UP000594195">
    <property type="component" value="Chromosome"/>
</dbReference>
<keyword evidence="2" id="KW-1185">Reference proteome</keyword>
<name>A0A7M2Y7P0_9FLAO</name>
<accession>A0A7M2Y7P0</accession>